<dbReference type="InterPro" id="IPR036812">
    <property type="entry name" value="NAD(P)_OxRdtase_dom_sf"/>
</dbReference>
<keyword evidence="1" id="KW-0560">Oxidoreductase</keyword>
<dbReference type="PANTHER" id="PTHR43364">
    <property type="entry name" value="NADH-SPECIFIC METHYLGLYOXAL REDUCTASE-RELATED"/>
    <property type="match status" value="1"/>
</dbReference>
<dbReference type="InterPro" id="IPR050523">
    <property type="entry name" value="AKR_Detox_Biosynth"/>
</dbReference>
<protein>
    <submittedName>
        <fullName evidence="3">ARAD1B09284p</fullName>
    </submittedName>
</protein>
<dbReference type="PhylomeDB" id="A0A060TBM4"/>
<name>A0A060TBM4_BLAAD</name>
<evidence type="ECO:0000313" key="3">
    <source>
        <dbReference type="EMBL" id="CDP36277.1"/>
    </source>
</evidence>
<dbReference type="PANTHER" id="PTHR43364:SF15">
    <property type="entry name" value="ARYL-ALCOHOL DEHYDROGENASE AAD16-RELATED"/>
    <property type="match status" value="1"/>
</dbReference>
<gene>
    <name evidence="3" type="ORF">GNLVRS02_ARAD1B09284g</name>
</gene>
<organism evidence="3">
    <name type="scientific">Blastobotrys adeninivorans</name>
    <name type="common">Yeast</name>
    <name type="synonym">Arxula adeninivorans</name>
    <dbReference type="NCBI Taxonomy" id="409370"/>
    <lineage>
        <taxon>Eukaryota</taxon>
        <taxon>Fungi</taxon>
        <taxon>Dikarya</taxon>
        <taxon>Ascomycota</taxon>
        <taxon>Saccharomycotina</taxon>
        <taxon>Dipodascomycetes</taxon>
        <taxon>Dipodascales</taxon>
        <taxon>Trichomonascaceae</taxon>
        <taxon>Blastobotrys</taxon>
    </lineage>
</organism>
<dbReference type="AlphaFoldDB" id="A0A060TBM4"/>
<proteinExistence type="predicted"/>
<dbReference type="GO" id="GO:0005829">
    <property type="term" value="C:cytosol"/>
    <property type="evidence" value="ECO:0007669"/>
    <property type="project" value="UniProtKB-ARBA"/>
</dbReference>
<dbReference type="CDD" id="cd19079">
    <property type="entry name" value="AKR_EcYajO-like"/>
    <property type="match status" value="1"/>
</dbReference>
<dbReference type="Gene3D" id="3.20.20.100">
    <property type="entry name" value="NADP-dependent oxidoreductase domain"/>
    <property type="match status" value="1"/>
</dbReference>
<dbReference type="GO" id="GO:0016491">
    <property type="term" value="F:oxidoreductase activity"/>
    <property type="evidence" value="ECO:0007669"/>
    <property type="project" value="UniProtKB-KW"/>
</dbReference>
<dbReference type="InterPro" id="IPR023210">
    <property type="entry name" value="NADP_OxRdtase_dom"/>
</dbReference>
<dbReference type="SUPFAM" id="SSF51430">
    <property type="entry name" value="NAD(P)-linked oxidoreductase"/>
    <property type="match status" value="1"/>
</dbReference>
<reference evidence="3" key="1">
    <citation type="submission" date="2014-02" db="EMBL/GenBank/DDBJ databases">
        <authorList>
            <person name="Genoscope - CEA"/>
        </authorList>
    </citation>
    <scope>NUCLEOTIDE SEQUENCE</scope>
    <source>
        <strain evidence="3">LS3</strain>
    </source>
</reference>
<reference evidence="3" key="2">
    <citation type="submission" date="2014-06" db="EMBL/GenBank/DDBJ databases">
        <title>The complete genome of Blastobotrys (Arxula) adeninivorans LS3 - a yeast of biotechnological interest.</title>
        <authorList>
            <person name="Kunze G."/>
            <person name="Gaillardin C."/>
            <person name="Czernicka M."/>
            <person name="Durrens P."/>
            <person name="Martin T."/>
            <person name="Boer E."/>
            <person name="Gabaldon T."/>
            <person name="Cruz J."/>
            <person name="Talla E."/>
            <person name="Marck C."/>
            <person name="Goffeau A."/>
            <person name="Barbe V."/>
            <person name="Baret P."/>
            <person name="Baronian K."/>
            <person name="Beier S."/>
            <person name="Bleykasten C."/>
            <person name="Bode R."/>
            <person name="Casaregola S."/>
            <person name="Despons L."/>
            <person name="Fairhead C."/>
            <person name="Giersberg M."/>
            <person name="Gierski P."/>
            <person name="Hahnel U."/>
            <person name="Hartmann A."/>
            <person name="Jankowska D."/>
            <person name="Jubin C."/>
            <person name="Jung P."/>
            <person name="Lafontaine I."/>
            <person name="Leh-Louis V."/>
            <person name="Lemaire M."/>
            <person name="Marcet-Houben M."/>
            <person name="Mascher M."/>
            <person name="Morel G."/>
            <person name="Richard G.-F."/>
            <person name="Riechen J."/>
            <person name="Sacerdot C."/>
            <person name="Sarkar A."/>
            <person name="Savel G."/>
            <person name="Schacherer J."/>
            <person name="Sherman D."/>
            <person name="Straub M.-L."/>
            <person name="Stein N."/>
            <person name="Thierry A."/>
            <person name="Trautwein-Schult A."/>
            <person name="Westhof E."/>
            <person name="Worch S."/>
            <person name="Dujon B."/>
            <person name="Souciet J.-L."/>
            <person name="Wincker P."/>
            <person name="Scholz U."/>
            <person name="Neuveglise N."/>
        </authorList>
    </citation>
    <scope>NUCLEOTIDE SEQUENCE</scope>
    <source>
        <strain evidence="3">LS3</strain>
    </source>
</reference>
<dbReference type="EMBL" id="HG937692">
    <property type="protein sequence ID" value="CDP36277.1"/>
    <property type="molecule type" value="Genomic_DNA"/>
</dbReference>
<dbReference type="Pfam" id="PF00248">
    <property type="entry name" value="Aldo_ket_red"/>
    <property type="match status" value="1"/>
</dbReference>
<feature type="domain" description="NADP-dependent oxidoreductase" evidence="2">
    <location>
        <begin position="36"/>
        <end position="351"/>
    </location>
</feature>
<evidence type="ECO:0000256" key="1">
    <source>
        <dbReference type="ARBA" id="ARBA00023002"/>
    </source>
</evidence>
<sequence>MERLKNSVPPKQAWCTQSKVKMEFVNLGKSGLKVSKIILGGMSFGSKSWRDWVLEDEEEVFKILKHAYDNGIRTWDTANMYSNGESERLIGKFLKKYNIPRSSVVILTKGFMPIDDDERLADDKFKYINRQGLSRKHLFDAVEASVERLGTYIDVYQIHRLDRDTPKEEIMEALHDLVKSGKVRYIGASTMRATEFAQLQFIAEKNGWTKFISMQNYHNLIYREEEREMIPFCKETGVGLIPWSPIGRGVLARPSRDRNATNRAKTDDWVRDSTSVMDIGTSDNSKAIIDRVEEVAKKRGVSMAAVAIAWSLSKGMIPIVGFSGTHRVDDALKALEFNLSEEESTYLEELYQPVPVQGWL</sequence>
<accession>A0A060TBM4</accession>
<dbReference type="FunFam" id="3.20.20.100:FF:000004">
    <property type="entry name" value="Oxidoreductase, aldo/keto reductase"/>
    <property type="match status" value="1"/>
</dbReference>
<evidence type="ECO:0000259" key="2">
    <source>
        <dbReference type="Pfam" id="PF00248"/>
    </source>
</evidence>